<dbReference type="Pfam" id="PF18276">
    <property type="entry name" value="TcA_TcB_BD"/>
    <property type="match status" value="2"/>
</dbReference>
<dbReference type="Pfam" id="PF03538">
    <property type="entry name" value="VRP1"/>
    <property type="match status" value="1"/>
</dbReference>
<gene>
    <name evidence="6" type="ORF">BUE93_20555</name>
</gene>
<dbReference type="Pfam" id="PF20220">
    <property type="entry name" value="ABC_toxin_N"/>
    <property type="match status" value="1"/>
</dbReference>
<feature type="domain" description="ABC toxin N-terminal" evidence="5">
    <location>
        <begin position="958"/>
        <end position="1085"/>
    </location>
</feature>
<reference evidence="6 7" key="1">
    <citation type="submission" date="2017-01" db="EMBL/GenBank/DDBJ databases">
        <title>New insights into the genetic diversity of Chromobacterium isolated from tropical freshwater lake.</title>
        <authorList>
            <person name="Santos A.B."/>
            <person name="Nascimento A.M."/>
            <person name="Da Silva P.C."/>
        </authorList>
    </citation>
    <scope>NUCLEOTIDE SEQUENCE [LARGE SCALE GENOMIC DNA]</scope>
    <source>
        <strain evidence="6 7">56AF</strain>
    </source>
</reference>
<dbReference type="InterPro" id="IPR041079">
    <property type="entry name" value="Neuraminidase-like"/>
</dbReference>
<proteinExistence type="predicted"/>
<accession>A0A2S9WZ65</accession>
<feature type="domain" description="Tc toxin complex TcA C-terminal TcB-binding" evidence="3">
    <location>
        <begin position="2333"/>
        <end position="2462"/>
    </location>
</feature>
<evidence type="ECO:0000259" key="5">
    <source>
        <dbReference type="Pfam" id="PF20220"/>
    </source>
</evidence>
<keyword evidence="2" id="KW-0175">Coiled coil</keyword>
<dbReference type="OrthoDB" id="9781691at2"/>
<comment type="caution">
    <text evidence="6">The sequence shown here is derived from an EMBL/GenBank/DDBJ whole genome shotgun (WGS) entry which is preliminary data.</text>
</comment>
<dbReference type="InterPro" id="IPR018003">
    <property type="entry name" value="Insecticidal_toxin/plasmid_vir"/>
</dbReference>
<dbReference type="Proteomes" id="UP000239469">
    <property type="component" value="Unassembled WGS sequence"/>
</dbReference>
<evidence type="ECO:0008006" key="8">
    <source>
        <dbReference type="Google" id="ProtNLM"/>
    </source>
</evidence>
<organism evidence="6 7">
    <name type="scientific">Chromobacterium amazonense</name>
    <dbReference type="NCBI Taxonomy" id="1382803"/>
    <lineage>
        <taxon>Bacteria</taxon>
        <taxon>Pseudomonadati</taxon>
        <taxon>Pseudomonadota</taxon>
        <taxon>Betaproteobacteria</taxon>
        <taxon>Neisseriales</taxon>
        <taxon>Chromobacteriaceae</taxon>
        <taxon>Chromobacterium</taxon>
    </lineage>
</organism>
<dbReference type="Pfam" id="PF18413">
    <property type="entry name" value="Neuraminidase"/>
    <property type="match status" value="1"/>
</dbReference>
<evidence type="ECO:0000313" key="6">
    <source>
        <dbReference type="EMBL" id="PRP68767.1"/>
    </source>
</evidence>
<sequence length="2637" mass="290320">MQTYKPHQNPTRALALSGHSSLVEIAKKSFDEFWMSCRDTLRFSEIRALYLAAQQHVKQLHAYRRKIFTHANPQLQNALKLAVKPLLTAERDYENIFGQRADGYVPKHSVASMFSPAAYLTELYREGRQLHPSENLRHLDQRRPYLKNLALDQGNMDADISTLALSNSVLKSVIKHPNGWSDEQLGFHLAEQAYPFDLPHHIPFAGIEAALNTQHADFSTLAQSLVSEAVTHDTRAAFANHVSPGLYQLLLAPVPDDEAEQKAVLQRHFGTTDLNQLSDAAFFCQRVGISRDELNEYLGLPVFEQAAGSVKGAFTTGPVSSDKYAGKYLRLSQCAFAQSEGSFSGQIVQIDLDGKLKSGKFQSSIPFNNPSQIAHFSLCPSTSAGKVILSVRSANPDKDGQLDIKIDGKTVFHQDKSSPIYGHYFNIVTDIKNSFEFRVIRIRNGSSFQSAATVKFEPAMTLVAADFIRLSKLIRYHQKTGLSPAALDTLIGLSQADPAALDINLKTLQLSARVLSYQQRYSISLDEAMVLAGADINVYAPAGEMSQFDRLFNAPPLNGIPFTTDDADDSLSFDAADTVYAHHRAVLKRALGVEDAGLAALAAIVDQDDSQWARSLANLSMLYRVGLLARLHQLTPQALQRLLRLNGKTQDLLPLNQPCGDFSDYLDAVHTSAQWLAAETLTVSMLDAMTTRQYPLTLTPEIEHFLQTLYHAGLGAEAAKRKDALAPHIAAGLGLNERETARLLEDWIDLIAAEQELALTSMDSFWQEIVNVYGEEKEGRDADIGNLAAFCQALGQLTLIVKGWQLSPAELDALLNQPTILPVEQGKLSLTLSHLQRLSHFKTLQRASGERANELLTALKDNMLNVPLLAQLLDASETELAQAAVAMGLASGAVLNVAQAYTMSTWLHSAQALGVSVQTVDALLKQRLQAAFADWQRLAGELLAGVSVSAAQAMNGQLDEALSQALCACWLQSDQANQLRGQNIPLQNRDDVFQYLLLDNQVSAEIHTTPIAEAISSVQLYINRCLQGLEAGVDRKQLLETFFVEWDAYNKRYSTWAGVSQLAYYPENYLDPSLRYNQSPLQRQLLTEISQSQLSTESVEAAYHNYLNGFEDIANLNILSGYHHAAEMDTGKSYYLGRSNAQPYRYFWRSLDHEGSDGEGGFVASAWSSWEEIDAPINPVFDQARPVIFNNRLYIGWVEKQSRPQVDAGGEVVGHVDDYLFKLSYRKINGSWSPAMGFALDMKQGKTPAMPKVFNLYLSYHPLQNALLAMLYSPEFDSGSQYDPQDDFGWWTGGFIDGRMRYAVVDVKDGVDVFGLFYKNLNGPSAPNKLIRYINAVNYTANSDQGSTLDKLPSEWITVSDVAINALEVDNLKVPAHLSYSADADIVTTNKSTLPTVVSQPGSLEDNSGQGFNVTAATVNSSINGNTCTHAADISITTKTTGYIYKYVNVSFLEAHHGISGKCYLSDDEYSLRVNLSLIINNDKFPDGEYYLGFSDSVFEIGEEKKVQIKNGSLHDFFETINPDGNESKLSFYLRLNKESQGNESLGGIVVEGYSCTPSAKSLTIAFGEQTTTIPQGPADNHLINTLRVTQAIDNPAGFTAPKEICVTERGGAAWKRTDTLGYSTYTEGKTFTYDWGSNPKILPASGTTSVRQLCTNNISGDGLKETRTLTIKEGNNVVFSQPFVITVNKSESASPNPSEYYQIVQSENQAQYLATNTANRRRIRLNTLFADKLINLANSGLDNVLSWETQQLPEPPLGEGVYFEFTTTPYDASPDQGHGPSRNFMLLSDAKYNNENYYFYIGSVGDTAKTHRCFLPKGSEGKYLHVKYSFDADEAFDPGNSIPLSMIFSGEDFSGHSQGMRFASSQVSDAPTEPMDFSGANGLYFWELFYYTPMLVADKLLHTQNFAEAERWLQYVFNPAGYLEGQAPTQHHVDRQWNTRPLAEDTSWDDTQTDSTDPDIVAQGDPMHYKVFTYMKLLDLLIARGDMAYRKLEPDTLAEAKMWYVTALNLLGQEPDLPLSRAWCNPTLGAAADETAEQQLLLGMERVLAGATVPHASQEPRSANSLTALFQPTENDKLKGYWQTLKQRLFNLRHQLSLDGQPLTLPVYASPADPKALQSAAALAGAVGGAPLPDARIAIQRFPLMLESARSLVGQLVQFGGTLASVLERKDGEALNTLLQTQAQDLMQRSIEMQGKTLAQLQAEHQTLATSLEGARARHGHYQRLLDEGTSLAEQQSIDERVASGQLVTAANALRTAGAALDLAPNVFGLANGGMQWGGVTSAIALGMDAHANALATSAEARATSEQYRRRAQEWTIQRDAAEHEIKQIQAQQASLAIQTEAAQLQMGYLETQQAHTQAQLDFLKTKFSNEALYSWMQGRLSAVFYQFYDRAIARCLQAQLGYQWETQATATFIQPGAWDGNHAGLLCGEALMLNLAQMEAAYLAWDGRALEVNRTVSMALELAGALRDSSFNAEVKKVLGNESSSMTPHTLTMTNGVLVASIDLNALNIAEDYPDSVLLNKDVRRIKQLSVSLPALLGPYQDIQAVLGYSSNGGGIHQSCMQTAISHGLNDSGQFQLDFNDSKYLPFEGLPINGGGSAKLTLSFPNVGLEGKQRAVLESLNDIILHIRYTIRAAS</sequence>
<dbReference type="RefSeq" id="WP_106078084.1">
    <property type="nucleotide sequence ID" value="NZ_MTBD01000038.1"/>
</dbReference>
<evidence type="ECO:0000256" key="1">
    <source>
        <dbReference type="ARBA" id="ARBA00023026"/>
    </source>
</evidence>
<feature type="domain" description="Tc toxin complex TcA C-terminal TcB-binding" evidence="3">
    <location>
        <begin position="2563"/>
        <end position="2632"/>
    </location>
</feature>
<feature type="coiled-coil region" evidence="2">
    <location>
        <begin position="2306"/>
        <end position="2340"/>
    </location>
</feature>
<feature type="domain" description="Neuraminidase-like" evidence="4">
    <location>
        <begin position="1116"/>
        <end position="1236"/>
    </location>
</feature>
<dbReference type="InterPro" id="IPR046839">
    <property type="entry name" value="ABC_toxin_N"/>
</dbReference>
<evidence type="ECO:0000259" key="4">
    <source>
        <dbReference type="Pfam" id="PF18413"/>
    </source>
</evidence>
<evidence type="ECO:0000256" key="2">
    <source>
        <dbReference type="SAM" id="Coils"/>
    </source>
</evidence>
<evidence type="ECO:0000259" key="3">
    <source>
        <dbReference type="Pfam" id="PF18276"/>
    </source>
</evidence>
<dbReference type="EMBL" id="MTBD01000038">
    <property type="protein sequence ID" value="PRP68767.1"/>
    <property type="molecule type" value="Genomic_DNA"/>
</dbReference>
<keyword evidence="1" id="KW-0843">Virulence</keyword>
<evidence type="ECO:0000313" key="7">
    <source>
        <dbReference type="Proteomes" id="UP000239469"/>
    </source>
</evidence>
<dbReference type="InterPro" id="IPR040840">
    <property type="entry name" value="TcA_TcB_BD"/>
</dbReference>
<protein>
    <recommendedName>
        <fullName evidence="8">Toxin</fullName>
    </recommendedName>
</protein>
<name>A0A2S9WZ65_9NEIS</name>